<evidence type="ECO:0000259" key="10">
    <source>
        <dbReference type="PROSITE" id="PS50853"/>
    </source>
</evidence>
<dbReference type="PROSITE" id="PS51892">
    <property type="entry name" value="SUBTILASE"/>
    <property type="match status" value="1"/>
</dbReference>
<evidence type="ECO:0000256" key="6">
    <source>
        <dbReference type="ARBA" id="ARBA00023326"/>
    </source>
</evidence>
<dbReference type="Pfam" id="PF00082">
    <property type="entry name" value="Peptidase_S8"/>
    <property type="match status" value="1"/>
</dbReference>
<dbReference type="PANTHER" id="PTHR43806">
    <property type="entry name" value="PEPTIDASE S8"/>
    <property type="match status" value="1"/>
</dbReference>
<gene>
    <name evidence="11" type="ORF">FHU33_3170</name>
</gene>
<dbReference type="PRINTS" id="PR00014">
    <property type="entry name" value="FNTYPEIII"/>
</dbReference>
<keyword evidence="6" id="KW-0624">Polysaccharide degradation</keyword>
<keyword evidence="5" id="KW-0326">Glycosidase</keyword>
<dbReference type="InterPro" id="IPR036116">
    <property type="entry name" value="FN3_sf"/>
</dbReference>
<keyword evidence="12" id="KW-1185">Reference proteome</keyword>
<protein>
    <submittedName>
        <fullName evidence="11">Fibronectin type III domain protein</fullName>
    </submittedName>
</protein>
<dbReference type="PROSITE" id="PS00136">
    <property type="entry name" value="SUBTILASE_ASP"/>
    <property type="match status" value="1"/>
</dbReference>
<dbReference type="SUPFAM" id="SSF52743">
    <property type="entry name" value="Subtilisin-like"/>
    <property type="match status" value="1"/>
</dbReference>
<dbReference type="SMART" id="SM00060">
    <property type="entry name" value="FN3"/>
    <property type="match status" value="1"/>
</dbReference>
<dbReference type="InterPro" id="IPR023827">
    <property type="entry name" value="Peptidase_S8_Asp-AS"/>
</dbReference>
<name>A0A543PI01_9ACTN</name>
<evidence type="ECO:0000256" key="1">
    <source>
        <dbReference type="ARBA" id="ARBA00011073"/>
    </source>
</evidence>
<keyword evidence="4 7" id="KW-0720">Serine protease</keyword>
<evidence type="ECO:0000256" key="7">
    <source>
        <dbReference type="PROSITE-ProRule" id="PRU01240"/>
    </source>
</evidence>
<dbReference type="SUPFAM" id="SSF49265">
    <property type="entry name" value="Fibronectin type III"/>
    <property type="match status" value="1"/>
</dbReference>
<dbReference type="InterPro" id="IPR023828">
    <property type="entry name" value="Peptidase_S8_Ser-AS"/>
</dbReference>
<feature type="domain" description="Fibronectin type-III" evidence="10">
    <location>
        <begin position="389"/>
        <end position="482"/>
    </location>
</feature>
<dbReference type="GO" id="GO:0006508">
    <property type="term" value="P:proteolysis"/>
    <property type="evidence" value="ECO:0007669"/>
    <property type="project" value="UniProtKB-KW"/>
</dbReference>
<dbReference type="InterPro" id="IPR022398">
    <property type="entry name" value="Peptidase_S8_His-AS"/>
</dbReference>
<keyword evidence="3 7" id="KW-0378">Hydrolase</keyword>
<dbReference type="PROSITE" id="PS00138">
    <property type="entry name" value="SUBTILASE_SER"/>
    <property type="match status" value="1"/>
</dbReference>
<dbReference type="PROSITE" id="PS50853">
    <property type="entry name" value="FN3"/>
    <property type="match status" value="1"/>
</dbReference>
<feature type="signal peptide" evidence="9">
    <location>
        <begin position="1"/>
        <end position="18"/>
    </location>
</feature>
<keyword evidence="2 7" id="KW-0645">Protease</keyword>
<keyword evidence="6" id="KW-0119">Carbohydrate metabolism</keyword>
<dbReference type="PROSITE" id="PS00137">
    <property type="entry name" value="SUBTILASE_HIS"/>
    <property type="match status" value="1"/>
</dbReference>
<evidence type="ECO:0000313" key="12">
    <source>
        <dbReference type="Proteomes" id="UP000319865"/>
    </source>
</evidence>
<dbReference type="EMBL" id="VFQE01000001">
    <property type="protein sequence ID" value="TQN43708.1"/>
    <property type="molecule type" value="Genomic_DNA"/>
</dbReference>
<evidence type="ECO:0000256" key="8">
    <source>
        <dbReference type="RuleBase" id="RU003355"/>
    </source>
</evidence>
<dbReference type="GO" id="GO:0004252">
    <property type="term" value="F:serine-type endopeptidase activity"/>
    <property type="evidence" value="ECO:0007669"/>
    <property type="project" value="UniProtKB-UniRule"/>
</dbReference>
<dbReference type="OrthoDB" id="9790784at2"/>
<dbReference type="SUPFAM" id="SSF54897">
    <property type="entry name" value="Protease propeptides/inhibitors"/>
    <property type="match status" value="1"/>
</dbReference>
<feature type="active site" description="Charge relay system" evidence="7">
    <location>
        <position position="323"/>
    </location>
</feature>
<evidence type="ECO:0000256" key="3">
    <source>
        <dbReference type="ARBA" id="ARBA00022801"/>
    </source>
</evidence>
<evidence type="ECO:0000256" key="2">
    <source>
        <dbReference type="ARBA" id="ARBA00022670"/>
    </source>
</evidence>
<dbReference type="Gene3D" id="3.30.70.80">
    <property type="entry name" value="Peptidase S8 propeptide/proteinase inhibitor I9"/>
    <property type="match status" value="1"/>
</dbReference>
<dbReference type="InterPro" id="IPR034193">
    <property type="entry name" value="PCSK9_ProteinaseK-like"/>
</dbReference>
<dbReference type="InterPro" id="IPR050131">
    <property type="entry name" value="Peptidase_S8_subtilisin-like"/>
</dbReference>
<dbReference type="AlphaFoldDB" id="A0A543PI01"/>
<accession>A0A543PI01</accession>
<comment type="caution">
    <text evidence="11">The sequence shown here is derived from an EMBL/GenBank/DDBJ whole genome shotgun (WGS) entry which is preliminary data.</text>
</comment>
<feature type="chain" id="PRO_5039035561" evidence="9">
    <location>
        <begin position="19"/>
        <end position="482"/>
    </location>
</feature>
<dbReference type="Proteomes" id="UP000319865">
    <property type="component" value="Unassembled WGS sequence"/>
</dbReference>
<dbReference type="InterPro" id="IPR003961">
    <property type="entry name" value="FN3_dom"/>
</dbReference>
<evidence type="ECO:0000256" key="4">
    <source>
        <dbReference type="ARBA" id="ARBA00022825"/>
    </source>
</evidence>
<evidence type="ECO:0000256" key="5">
    <source>
        <dbReference type="ARBA" id="ARBA00023295"/>
    </source>
</evidence>
<dbReference type="GO" id="GO:0000272">
    <property type="term" value="P:polysaccharide catabolic process"/>
    <property type="evidence" value="ECO:0007669"/>
    <property type="project" value="UniProtKB-KW"/>
</dbReference>
<dbReference type="PRINTS" id="PR00723">
    <property type="entry name" value="SUBTILISIN"/>
</dbReference>
<dbReference type="FunFam" id="3.40.50.200:FF:000014">
    <property type="entry name" value="Proteinase K"/>
    <property type="match status" value="1"/>
</dbReference>
<evidence type="ECO:0000256" key="9">
    <source>
        <dbReference type="SAM" id="SignalP"/>
    </source>
</evidence>
<sequence length="482" mass="48047">MRLSVAILAAALFVPAVAAPAMAEQPAQERRYVVQFAAGTTPADGAREVRAQGGQVDRILEHVFSGAVARLSERAASVLARNPRVLHVEADSVVRATTTQSSPPWGLDRVDQRSLPLSGSYSYTPTGNGVSVYVIDTGIRADHADFEGRIAAGYTAISDGYGTSDCNGHGTHVAGTVGGGSHGVAKAVRLVPIRVLGCDGSGTMSGVVSGLDWVIAQHAAGAPAVANLSLGGPASTTLDNAVQSTINDGVAVVVAAGNANEDACATSPARVAAALTIGATDKADARASFSNYGSCLDLFAPGVGVVSTWYTSSTATATLSGTSMASPHGAGAAAALLEVEPGLSPAALGDRLVATATTGVVTGGGTGSPNRMLWADPAPIATTSPTATAPAAPTNVQAVAGKRSVTLSWTQGSDGGSAVTDQTVRVYKTGSYVGSVSVSASATSVKITGLTAGAKYTFTVTATNAVGTSPESAPSNEVVPKR</sequence>
<comment type="similarity">
    <text evidence="1 7 8">Belongs to the peptidase S8 family.</text>
</comment>
<dbReference type="Gene3D" id="2.60.40.10">
    <property type="entry name" value="Immunoglobulins"/>
    <property type="match status" value="1"/>
</dbReference>
<dbReference type="InterPro" id="IPR015500">
    <property type="entry name" value="Peptidase_S8_subtilisin-rel"/>
</dbReference>
<reference evidence="11 12" key="1">
    <citation type="submission" date="2019-06" db="EMBL/GenBank/DDBJ databases">
        <title>Sequencing the genomes of 1000 actinobacteria strains.</title>
        <authorList>
            <person name="Klenk H.-P."/>
        </authorList>
    </citation>
    <scope>NUCLEOTIDE SEQUENCE [LARGE SCALE GENOMIC DNA]</scope>
    <source>
        <strain evidence="11 12">DSM 46837</strain>
    </source>
</reference>
<keyword evidence="9" id="KW-0732">Signal</keyword>
<evidence type="ECO:0000313" key="11">
    <source>
        <dbReference type="EMBL" id="TQN43708.1"/>
    </source>
</evidence>
<feature type="active site" description="Charge relay system" evidence="7">
    <location>
        <position position="136"/>
    </location>
</feature>
<organism evidence="11 12">
    <name type="scientific">Blastococcus colisei</name>
    <dbReference type="NCBI Taxonomy" id="1564162"/>
    <lineage>
        <taxon>Bacteria</taxon>
        <taxon>Bacillati</taxon>
        <taxon>Actinomycetota</taxon>
        <taxon>Actinomycetes</taxon>
        <taxon>Geodermatophilales</taxon>
        <taxon>Geodermatophilaceae</taxon>
        <taxon>Blastococcus</taxon>
    </lineage>
</organism>
<dbReference type="CDD" id="cd04077">
    <property type="entry name" value="Peptidases_S8_PCSK9_ProteinaseK_like"/>
    <property type="match status" value="1"/>
</dbReference>
<dbReference type="Gene3D" id="3.40.50.200">
    <property type="entry name" value="Peptidase S8/S53 domain"/>
    <property type="match status" value="1"/>
</dbReference>
<proteinExistence type="inferred from homology"/>
<feature type="active site" description="Charge relay system" evidence="7">
    <location>
        <position position="169"/>
    </location>
</feature>
<dbReference type="GO" id="GO:0016798">
    <property type="term" value="F:hydrolase activity, acting on glycosyl bonds"/>
    <property type="evidence" value="ECO:0007669"/>
    <property type="project" value="UniProtKB-KW"/>
</dbReference>
<dbReference type="InterPro" id="IPR013783">
    <property type="entry name" value="Ig-like_fold"/>
</dbReference>
<dbReference type="PANTHER" id="PTHR43806:SF11">
    <property type="entry name" value="CEREVISIN-RELATED"/>
    <property type="match status" value="1"/>
</dbReference>
<dbReference type="CDD" id="cd00063">
    <property type="entry name" value="FN3"/>
    <property type="match status" value="1"/>
</dbReference>
<dbReference type="InterPro" id="IPR036852">
    <property type="entry name" value="Peptidase_S8/S53_dom_sf"/>
</dbReference>
<dbReference type="Pfam" id="PF00041">
    <property type="entry name" value="fn3"/>
    <property type="match status" value="1"/>
</dbReference>
<dbReference type="GO" id="GO:0005615">
    <property type="term" value="C:extracellular space"/>
    <property type="evidence" value="ECO:0007669"/>
    <property type="project" value="TreeGrafter"/>
</dbReference>
<dbReference type="InterPro" id="IPR000209">
    <property type="entry name" value="Peptidase_S8/S53_dom"/>
</dbReference>
<dbReference type="InterPro" id="IPR037045">
    <property type="entry name" value="S8pro/Inhibitor_I9_sf"/>
</dbReference>